<dbReference type="SUPFAM" id="SSF51230">
    <property type="entry name" value="Single hybrid motif"/>
    <property type="match status" value="1"/>
</dbReference>
<evidence type="ECO:0000313" key="3">
    <source>
        <dbReference type="Proteomes" id="UP000317318"/>
    </source>
</evidence>
<dbReference type="InterPro" id="IPR000089">
    <property type="entry name" value="Biotin_lipoyl"/>
</dbReference>
<keyword evidence="2" id="KW-0808">Transferase</keyword>
<dbReference type="Pfam" id="PF00364">
    <property type="entry name" value="Biotin_lipoyl"/>
    <property type="match status" value="1"/>
</dbReference>
<name>A0A517QZM1_9PLAN</name>
<proteinExistence type="predicted"/>
<dbReference type="EMBL" id="CP036268">
    <property type="protein sequence ID" value="QDT37095.1"/>
    <property type="molecule type" value="Genomic_DNA"/>
</dbReference>
<evidence type="ECO:0000259" key="1">
    <source>
        <dbReference type="Pfam" id="PF00364"/>
    </source>
</evidence>
<dbReference type="GO" id="GO:0016740">
    <property type="term" value="F:transferase activity"/>
    <property type="evidence" value="ECO:0007669"/>
    <property type="project" value="UniProtKB-KW"/>
</dbReference>
<keyword evidence="3" id="KW-1185">Reference proteome</keyword>
<dbReference type="OrthoDB" id="292232at2"/>
<sequence length="83" mass="8549">MTEVRVPDIGAADIRVGTWLVDVGDEVMEGDRLVELSSPGVIFDVASPADGMITRIAVLTGSSITPGELLGQIDDFSAAGSTS</sequence>
<protein>
    <submittedName>
        <fullName evidence="2">Dihydrolipoamide acetyltransferase</fullName>
    </submittedName>
</protein>
<feature type="domain" description="Lipoyl-binding" evidence="1">
    <location>
        <begin position="3"/>
        <end position="73"/>
    </location>
</feature>
<dbReference type="Gene3D" id="2.40.50.100">
    <property type="match status" value="1"/>
</dbReference>
<evidence type="ECO:0000313" key="2">
    <source>
        <dbReference type="EMBL" id="QDT37095.1"/>
    </source>
</evidence>
<dbReference type="KEGG" id="svp:Pan189_14630"/>
<gene>
    <name evidence="2" type="ORF">Pan189_14630</name>
</gene>
<dbReference type="RefSeq" id="WP_145363241.1">
    <property type="nucleotide sequence ID" value="NZ_CP036268.1"/>
</dbReference>
<dbReference type="Proteomes" id="UP000317318">
    <property type="component" value="Chromosome"/>
</dbReference>
<dbReference type="CDD" id="cd06849">
    <property type="entry name" value="lipoyl_domain"/>
    <property type="match status" value="1"/>
</dbReference>
<dbReference type="InterPro" id="IPR011053">
    <property type="entry name" value="Single_hybrid_motif"/>
</dbReference>
<dbReference type="AlphaFoldDB" id="A0A517QZM1"/>
<reference evidence="2 3" key="1">
    <citation type="submission" date="2019-02" db="EMBL/GenBank/DDBJ databases">
        <title>Deep-cultivation of Planctomycetes and their phenomic and genomic characterization uncovers novel biology.</title>
        <authorList>
            <person name="Wiegand S."/>
            <person name="Jogler M."/>
            <person name="Boedeker C."/>
            <person name="Pinto D."/>
            <person name="Vollmers J."/>
            <person name="Rivas-Marin E."/>
            <person name="Kohn T."/>
            <person name="Peeters S.H."/>
            <person name="Heuer A."/>
            <person name="Rast P."/>
            <person name="Oberbeckmann S."/>
            <person name="Bunk B."/>
            <person name="Jeske O."/>
            <person name="Meyerdierks A."/>
            <person name="Storesund J.E."/>
            <person name="Kallscheuer N."/>
            <person name="Luecker S."/>
            <person name="Lage O.M."/>
            <person name="Pohl T."/>
            <person name="Merkel B.J."/>
            <person name="Hornburger P."/>
            <person name="Mueller R.-W."/>
            <person name="Bruemmer F."/>
            <person name="Labrenz M."/>
            <person name="Spormann A.M."/>
            <person name="Op den Camp H."/>
            <person name="Overmann J."/>
            <person name="Amann R."/>
            <person name="Jetten M.S.M."/>
            <person name="Mascher T."/>
            <person name="Medema M.H."/>
            <person name="Devos D.P."/>
            <person name="Kaster A.-K."/>
            <person name="Ovreas L."/>
            <person name="Rohde M."/>
            <person name="Galperin M.Y."/>
            <person name="Jogler C."/>
        </authorList>
    </citation>
    <scope>NUCLEOTIDE SEQUENCE [LARGE SCALE GENOMIC DNA]</scope>
    <source>
        <strain evidence="2 3">Pan189</strain>
    </source>
</reference>
<accession>A0A517QZM1</accession>
<organism evidence="2 3">
    <name type="scientific">Stratiformator vulcanicus</name>
    <dbReference type="NCBI Taxonomy" id="2527980"/>
    <lineage>
        <taxon>Bacteria</taxon>
        <taxon>Pseudomonadati</taxon>
        <taxon>Planctomycetota</taxon>
        <taxon>Planctomycetia</taxon>
        <taxon>Planctomycetales</taxon>
        <taxon>Planctomycetaceae</taxon>
        <taxon>Stratiformator</taxon>
    </lineage>
</organism>